<dbReference type="EMBL" id="CM016560">
    <property type="protein sequence ID" value="TKV95955.1"/>
    <property type="molecule type" value="Genomic_DNA"/>
</dbReference>
<evidence type="ECO:0000256" key="1">
    <source>
        <dbReference type="SAM" id="MobiDB-lite"/>
    </source>
</evidence>
<name>A0A4V6D1T1_SETVI</name>
<protein>
    <submittedName>
        <fullName evidence="2">Uncharacterized protein</fullName>
    </submittedName>
</protein>
<feature type="region of interest" description="Disordered" evidence="1">
    <location>
        <begin position="1"/>
        <end position="34"/>
    </location>
</feature>
<dbReference type="Gramene" id="TKV95955">
    <property type="protein sequence ID" value="TKV95955"/>
    <property type="gene ID" value="SEVIR_9G397200v2"/>
</dbReference>
<sequence length="200" mass="22275">MGERAATRMWRSWRSRPCASGAPVARSGSTSSDHAQVELRAVWSDIERTRGQAAGTGGEWVGKLHMSDERDCERSASTRRWRSTRNGRANTSCRRARGRRQRRDAGGSHSWKPQFSPNADLTVSSVLGARVDLVYHRLSILTRGEQAAAGAMRAVRARGKKKERENGARGIGEECASRKYAGRENMRGKRVFFRVANFLG</sequence>
<dbReference type="AlphaFoldDB" id="A0A4V6D1T1"/>
<evidence type="ECO:0000313" key="3">
    <source>
        <dbReference type="Proteomes" id="UP000298652"/>
    </source>
</evidence>
<dbReference type="Proteomes" id="UP000298652">
    <property type="component" value="Chromosome 9"/>
</dbReference>
<proteinExistence type="predicted"/>
<gene>
    <name evidence="2" type="ORF">SEVIR_9G397200v2</name>
</gene>
<feature type="compositionally biased region" description="Basic and acidic residues" evidence="1">
    <location>
        <begin position="67"/>
        <end position="76"/>
    </location>
</feature>
<accession>A0A4V6D1T1</accession>
<feature type="region of interest" description="Disordered" evidence="1">
    <location>
        <begin position="67"/>
        <end position="114"/>
    </location>
</feature>
<keyword evidence="3" id="KW-1185">Reference proteome</keyword>
<evidence type="ECO:0000313" key="2">
    <source>
        <dbReference type="EMBL" id="TKV95955.1"/>
    </source>
</evidence>
<reference evidence="2" key="1">
    <citation type="submission" date="2019-03" db="EMBL/GenBank/DDBJ databases">
        <title>WGS assembly of Setaria viridis.</title>
        <authorList>
            <person name="Huang P."/>
            <person name="Jenkins J."/>
            <person name="Grimwood J."/>
            <person name="Barry K."/>
            <person name="Healey A."/>
            <person name="Mamidi S."/>
            <person name="Sreedasyam A."/>
            <person name="Shu S."/>
            <person name="Feldman M."/>
            <person name="Wu J."/>
            <person name="Yu Y."/>
            <person name="Chen C."/>
            <person name="Johnson J."/>
            <person name="Rokhsar D."/>
            <person name="Baxter I."/>
            <person name="Schmutz J."/>
            <person name="Brutnell T."/>
            <person name="Kellogg E."/>
        </authorList>
    </citation>
    <scope>NUCLEOTIDE SEQUENCE [LARGE SCALE GENOMIC DNA]</scope>
</reference>
<organism evidence="2 3">
    <name type="scientific">Setaria viridis</name>
    <name type="common">Green bristlegrass</name>
    <name type="synonym">Setaria italica subsp. viridis</name>
    <dbReference type="NCBI Taxonomy" id="4556"/>
    <lineage>
        <taxon>Eukaryota</taxon>
        <taxon>Viridiplantae</taxon>
        <taxon>Streptophyta</taxon>
        <taxon>Embryophyta</taxon>
        <taxon>Tracheophyta</taxon>
        <taxon>Spermatophyta</taxon>
        <taxon>Magnoliopsida</taxon>
        <taxon>Liliopsida</taxon>
        <taxon>Poales</taxon>
        <taxon>Poaceae</taxon>
        <taxon>PACMAD clade</taxon>
        <taxon>Panicoideae</taxon>
        <taxon>Panicodae</taxon>
        <taxon>Paniceae</taxon>
        <taxon>Cenchrinae</taxon>
        <taxon>Setaria</taxon>
    </lineage>
</organism>